<dbReference type="InterPro" id="IPR009057">
    <property type="entry name" value="Homeodomain-like_sf"/>
</dbReference>
<dbReference type="GeneTree" id="ENSGT00940000169522"/>
<sequence>MSSGGQQCNCNASSLPDIRQKKKDVLVFSIGNIHGFTYLPLGSVKKRGFMGKSRDLSEFQRGMIVGARNAGCSISQTANLLGCSRTAVSRVHREWCQKQKTSSDRGASGRKRLVDENGEKRLERIVEANNQATIEEIHALYNSSGVEKPISLRTAQRTLKRLGYSRKTQGEDVLIAAGLEALAEYTSGQEHTDTSTDMKCEVQQEPKIESSTTELARSNENDLET</sequence>
<dbReference type="GeneID" id="113014605"/>
<proteinExistence type="predicted"/>
<dbReference type="SUPFAM" id="SSF46689">
    <property type="entry name" value="Homeodomain-like"/>
    <property type="match status" value="1"/>
</dbReference>
<keyword evidence="3" id="KW-1185">Reference proteome</keyword>
<feature type="region of interest" description="Disordered" evidence="1">
    <location>
        <begin position="186"/>
        <end position="225"/>
    </location>
</feature>
<evidence type="ECO:0008006" key="4">
    <source>
        <dbReference type="Google" id="ProtNLM"/>
    </source>
</evidence>
<evidence type="ECO:0000256" key="1">
    <source>
        <dbReference type="SAM" id="MobiDB-lite"/>
    </source>
</evidence>
<dbReference type="Ensembl" id="ENSACLT00000084350.1">
    <property type="protein sequence ID" value="ENSACLP00000065018.1"/>
    <property type="gene ID" value="ENSACLG00000038364.1"/>
</dbReference>
<protein>
    <recommendedName>
        <fullName evidence="4">Transposase Tc1-like domain-containing protein</fullName>
    </recommendedName>
</protein>
<evidence type="ECO:0000313" key="2">
    <source>
        <dbReference type="Ensembl" id="ENSACLP00000065018.1"/>
    </source>
</evidence>
<dbReference type="Proteomes" id="UP000265100">
    <property type="component" value="Chromosome 22"/>
</dbReference>
<name>A0AAX7U5L5_ASTCA</name>
<evidence type="ECO:0000313" key="3">
    <source>
        <dbReference type="Proteomes" id="UP000265100"/>
    </source>
</evidence>
<dbReference type="AlphaFoldDB" id="A0AAX7U5L5"/>
<feature type="compositionally biased region" description="Basic and acidic residues" evidence="1">
    <location>
        <begin position="190"/>
        <end position="208"/>
    </location>
</feature>
<accession>A0AAX7U5L5</accession>
<reference evidence="3" key="2">
    <citation type="submission" date="2023-03" db="EMBL/GenBank/DDBJ databases">
        <authorList>
            <consortium name="Wellcome Sanger Institute Data Sharing"/>
        </authorList>
    </citation>
    <scope>NUCLEOTIDE SEQUENCE [LARGE SCALE GENOMIC DNA]</scope>
</reference>
<feature type="compositionally biased region" description="Polar residues" evidence="1">
    <location>
        <begin position="209"/>
        <end position="218"/>
    </location>
</feature>
<reference evidence="2" key="4">
    <citation type="submission" date="2025-09" db="UniProtKB">
        <authorList>
            <consortium name="Ensembl"/>
        </authorList>
    </citation>
    <scope>IDENTIFICATION</scope>
</reference>
<dbReference type="Gene3D" id="1.10.10.10">
    <property type="entry name" value="Winged helix-like DNA-binding domain superfamily/Winged helix DNA-binding domain"/>
    <property type="match status" value="1"/>
</dbReference>
<organism evidence="2 3">
    <name type="scientific">Astatotilapia calliptera</name>
    <name type="common">Eastern happy</name>
    <name type="synonym">Chromis callipterus</name>
    <dbReference type="NCBI Taxonomy" id="8154"/>
    <lineage>
        <taxon>Eukaryota</taxon>
        <taxon>Metazoa</taxon>
        <taxon>Chordata</taxon>
        <taxon>Craniata</taxon>
        <taxon>Vertebrata</taxon>
        <taxon>Euteleostomi</taxon>
        <taxon>Actinopterygii</taxon>
        <taxon>Neopterygii</taxon>
        <taxon>Teleostei</taxon>
        <taxon>Neoteleostei</taxon>
        <taxon>Acanthomorphata</taxon>
        <taxon>Ovalentaria</taxon>
        <taxon>Cichlomorphae</taxon>
        <taxon>Cichliformes</taxon>
        <taxon>Cichlidae</taxon>
        <taxon>African cichlids</taxon>
        <taxon>Pseudocrenilabrinae</taxon>
        <taxon>Haplochromini</taxon>
        <taxon>Astatotilapia</taxon>
    </lineage>
</organism>
<dbReference type="InterPro" id="IPR036388">
    <property type="entry name" value="WH-like_DNA-bd_sf"/>
</dbReference>
<dbReference type="RefSeq" id="XP_026012047.1">
    <property type="nucleotide sequence ID" value="XM_026156262.1"/>
</dbReference>
<reference evidence="2 3" key="1">
    <citation type="submission" date="2018-05" db="EMBL/GenBank/DDBJ databases">
        <authorList>
            <person name="Datahose"/>
        </authorList>
    </citation>
    <scope>NUCLEOTIDE SEQUENCE</scope>
</reference>
<reference evidence="2" key="3">
    <citation type="submission" date="2025-08" db="UniProtKB">
        <authorList>
            <consortium name="Ensembl"/>
        </authorList>
    </citation>
    <scope>IDENTIFICATION</scope>
</reference>